<feature type="region of interest" description="Disordered" evidence="2">
    <location>
        <begin position="257"/>
        <end position="333"/>
    </location>
</feature>
<dbReference type="AlphaFoldDB" id="A0A846Y9P0"/>
<keyword evidence="1" id="KW-0732">Signal</keyword>
<reference evidence="3 4" key="1">
    <citation type="submission" date="2020-04" db="EMBL/GenBank/DDBJ databases">
        <title>MicrobeNet Type strains.</title>
        <authorList>
            <person name="Nicholson A.C."/>
        </authorList>
    </citation>
    <scope>NUCLEOTIDE SEQUENCE [LARGE SCALE GENOMIC DNA]</scope>
    <source>
        <strain evidence="3 4">JCM 3332</strain>
    </source>
</reference>
<dbReference type="InterPro" id="IPR019674">
    <property type="entry name" value="Lipoprotein_LpqN/LpqT-like"/>
</dbReference>
<dbReference type="Pfam" id="PF10738">
    <property type="entry name" value="Lpp-LpqN"/>
    <property type="match status" value="1"/>
</dbReference>
<comment type="caution">
    <text evidence="3">The sequence shown here is derived from an EMBL/GenBank/DDBJ whole genome shotgun (WGS) entry which is preliminary data.</text>
</comment>
<accession>A0A846Y9P0</accession>
<proteinExistence type="predicted"/>
<keyword evidence="4" id="KW-1185">Reference proteome</keyword>
<name>A0A846Y9P0_9NOCA</name>
<evidence type="ECO:0000256" key="2">
    <source>
        <dbReference type="SAM" id="MobiDB-lite"/>
    </source>
</evidence>
<gene>
    <name evidence="3" type="ORF">HGA15_05190</name>
</gene>
<evidence type="ECO:0008006" key="5">
    <source>
        <dbReference type="Google" id="ProtNLM"/>
    </source>
</evidence>
<dbReference type="EMBL" id="JAAXOT010000002">
    <property type="protein sequence ID" value="NKY55567.1"/>
    <property type="molecule type" value="Genomic_DNA"/>
</dbReference>
<sequence>MSVTSSRPEGYVSIAEYLAENEVRSTPVHPDTVAAPRISLQAPQEWREIPREILPGAYCAWAKASEGATNWSDNVLIMVGRLDRPVDSATLLRCGYTDSRRMPEWQEIQSDASSCAGFPAVAALGKYRVEAHEYVAYTRYVLTDKAPAQYLIQVTATVRADSPTAVADIGMIMSGLSVAVSEAREVPSEGVQANAPVKPQGGPKAVTTADVRGIGIALEPSGFLHSLTIDVHAFAKGPDALAASIVAAYQQAAAALPATQTTRPDTAAPNPSAWRAPAAGDDWPPDNRPDRPANYAPAVEQPYPWQQPLHRSAPNGPAQSPHHLRPPPSYGWR</sequence>
<organism evidence="3 4">
    <name type="scientific">Nocardia flavorosea</name>
    <dbReference type="NCBI Taxonomy" id="53429"/>
    <lineage>
        <taxon>Bacteria</taxon>
        <taxon>Bacillati</taxon>
        <taxon>Actinomycetota</taxon>
        <taxon>Actinomycetes</taxon>
        <taxon>Mycobacteriales</taxon>
        <taxon>Nocardiaceae</taxon>
        <taxon>Nocardia</taxon>
    </lineage>
</organism>
<dbReference type="RefSeq" id="WP_084492526.1">
    <property type="nucleotide sequence ID" value="NZ_JAAXOT010000002.1"/>
</dbReference>
<evidence type="ECO:0000256" key="1">
    <source>
        <dbReference type="ARBA" id="ARBA00022729"/>
    </source>
</evidence>
<dbReference type="Proteomes" id="UP000570678">
    <property type="component" value="Unassembled WGS sequence"/>
</dbReference>
<protein>
    <recommendedName>
        <fullName evidence="5">Lipoprotein LpqN</fullName>
    </recommendedName>
</protein>
<evidence type="ECO:0000313" key="3">
    <source>
        <dbReference type="EMBL" id="NKY55567.1"/>
    </source>
</evidence>
<dbReference type="Gene3D" id="3.40.1000.10">
    <property type="entry name" value="Mog1/PsbP, alpha/beta/alpha sandwich"/>
    <property type="match status" value="1"/>
</dbReference>
<evidence type="ECO:0000313" key="4">
    <source>
        <dbReference type="Proteomes" id="UP000570678"/>
    </source>
</evidence>